<comment type="caution">
    <text evidence="2">The sequence shown here is derived from an EMBL/GenBank/DDBJ whole genome shotgun (WGS) entry which is preliminary data.</text>
</comment>
<name>A0A9D4RDP9_DREPO</name>
<accession>A0A9D4RDP9</accession>
<dbReference type="AlphaFoldDB" id="A0A9D4RDP9"/>
<dbReference type="Proteomes" id="UP000828390">
    <property type="component" value="Unassembled WGS sequence"/>
</dbReference>
<evidence type="ECO:0000313" key="3">
    <source>
        <dbReference type="Proteomes" id="UP000828390"/>
    </source>
</evidence>
<proteinExistence type="predicted"/>
<reference evidence="2" key="1">
    <citation type="journal article" date="2019" name="bioRxiv">
        <title>The Genome of the Zebra Mussel, Dreissena polymorpha: A Resource for Invasive Species Research.</title>
        <authorList>
            <person name="McCartney M.A."/>
            <person name="Auch B."/>
            <person name="Kono T."/>
            <person name="Mallez S."/>
            <person name="Zhang Y."/>
            <person name="Obille A."/>
            <person name="Becker A."/>
            <person name="Abrahante J.E."/>
            <person name="Garbe J."/>
            <person name="Badalamenti J.P."/>
            <person name="Herman A."/>
            <person name="Mangelson H."/>
            <person name="Liachko I."/>
            <person name="Sullivan S."/>
            <person name="Sone E.D."/>
            <person name="Koren S."/>
            <person name="Silverstein K.A.T."/>
            <person name="Beckman K.B."/>
            <person name="Gohl D.M."/>
        </authorList>
    </citation>
    <scope>NUCLEOTIDE SEQUENCE</scope>
    <source>
        <strain evidence="2">Duluth1</strain>
        <tissue evidence="2">Whole animal</tissue>
    </source>
</reference>
<protein>
    <recommendedName>
        <fullName evidence="1">DNA-PKcs N-terminal domain-containing protein</fullName>
    </recommendedName>
</protein>
<dbReference type="InterPro" id="IPR046804">
    <property type="entry name" value="DNA-PKcs_N"/>
</dbReference>
<organism evidence="2 3">
    <name type="scientific">Dreissena polymorpha</name>
    <name type="common">Zebra mussel</name>
    <name type="synonym">Mytilus polymorpha</name>
    <dbReference type="NCBI Taxonomy" id="45954"/>
    <lineage>
        <taxon>Eukaryota</taxon>
        <taxon>Metazoa</taxon>
        <taxon>Spiralia</taxon>
        <taxon>Lophotrochozoa</taxon>
        <taxon>Mollusca</taxon>
        <taxon>Bivalvia</taxon>
        <taxon>Autobranchia</taxon>
        <taxon>Heteroconchia</taxon>
        <taxon>Euheterodonta</taxon>
        <taxon>Imparidentia</taxon>
        <taxon>Neoheterodontei</taxon>
        <taxon>Myida</taxon>
        <taxon>Dreissenoidea</taxon>
        <taxon>Dreissenidae</taxon>
        <taxon>Dreissena</taxon>
    </lineage>
</organism>
<dbReference type="EMBL" id="JAIWYP010000002">
    <property type="protein sequence ID" value="KAH3862877.1"/>
    <property type="molecule type" value="Genomic_DNA"/>
</dbReference>
<dbReference type="Pfam" id="PF20500">
    <property type="entry name" value="DNA-PKcs_N"/>
    <property type="match status" value="1"/>
</dbReference>
<feature type="domain" description="DNA-PKcs N-terminal" evidence="1">
    <location>
        <begin position="98"/>
        <end position="128"/>
    </location>
</feature>
<evidence type="ECO:0000313" key="2">
    <source>
        <dbReference type="EMBL" id="KAH3862877.1"/>
    </source>
</evidence>
<reference evidence="2" key="2">
    <citation type="submission" date="2020-11" db="EMBL/GenBank/DDBJ databases">
        <authorList>
            <person name="McCartney M.A."/>
            <person name="Auch B."/>
            <person name="Kono T."/>
            <person name="Mallez S."/>
            <person name="Becker A."/>
            <person name="Gohl D.M."/>
            <person name="Silverstein K.A.T."/>
            <person name="Koren S."/>
            <person name="Bechman K.B."/>
            <person name="Herman A."/>
            <person name="Abrahante J.E."/>
            <person name="Garbe J."/>
        </authorList>
    </citation>
    <scope>NUCLEOTIDE SEQUENCE</scope>
    <source>
        <strain evidence="2">Duluth1</strain>
        <tissue evidence="2">Whole animal</tissue>
    </source>
</reference>
<sequence>MDNKLHNLASYLESLAIMETQVASLECLMVMMLENIPNIHTCHTRPPSLLRTFSHTPVLEIEESGESTGDVTMERAITYRDFMETWSVLIELAEDASTSADPLHGVQARKPKDFQIFINLVDFCSGLYKLLATSLKPDHDAMDTSNTMETKPDMMTCYLLVKKFSAEVIL</sequence>
<gene>
    <name evidence="2" type="ORF">DPMN_025852</name>
</gene>
<evidence type="ECO:0000259" key="1">
    <source>
        <dbReference type="Pfam" id="PF20500"/>
    </source>
</evidence>
<keyword evidence="3" id="KW-1185">Reference proteome</keyword>